<dbReference type="CDD" id="cd06261">
    <property type="entry name" value="TM_PBP2"/>
    <property type="match status" value="1"/>
</dbReference>
<comment type="caution">
    <text evidence="15">The sequence shown here is derived from an EMBL/GenBank/DDBJ whole genome shotgun (WGS) entry which is preliminary data.</text>
</comment>
<keyword evidence="3" id="KW-1003">Cell membrane</keyword>
<feature type="domain" description="ABC transmembrane type-1" evidence="14">
    <location>
        <begin position="152"/>
        <end position="337"/>
    </location>
</feature>
<dbReference type="SUPFAM" id="SSF161098">
    <property type="entry name" value="MetI-like"/>
    <property type="match status" value="1"/>
</dbReference>
<feature type="transmembrane region" description="Helical" evidence="12">
    <location>
        <begin position="152"/>
        <end position="176"/>
    </location>
</feature>
<evidence type="ECO:0000256" key="7">
    <source>
        <dbReference type="ARBA" id="ARBA00022927"/>
    </source>
</evidence>
<evidence type="ECO:0000256" key="6">
    <source>
        <dbReference type="ARBA" id="ARBA00022856"/>
    </source>
</evidence>
<dbReference type="Proteomes" id="UP001139336">
    <property type="component" value="Unassembled WGS sequence"/>
</dbReference>
<evidence type="ECO:0000256" key="12">
    <source>
        <dbReference type="RuleBase" id="RU363032"/>
    </source>
</evidence>
<dbReference type="RefSeq" id="WP_236118232.1">
    <property type="nucleotide sequence ID" value="NZ_JAKGSI010000002.1"/>
</dbReference>
<dbReference type="InterPro" id="IPR025966">
    <property type="entry name" value="OppC_N"/>
</dbReference>
<reference evidence="15" key="1">
    <citation type="submission" date="2022-01" db="EMBL/GenBank/DDBJ databases">
        <title>Corynebacterium sp. nov isolated from isolated from the feces of the greater white-fronted geese (Anser albifrons) at Poyang Lake, PR China.</title>
        <authorList>
            <person name="Liu Q."/>
        </authorList>
    </citation>
    <scope>NUCLEOTIDE SEQUENCE</scope>
    <source>
        <strain evidence="15">JCM 32435</strain>
    </source>
</reference>
<dbReference type="GO" id="GO:0015031">
    <property type="term" value="P:protein transport"/>
    <property type="evidence" value="ECO:0007669"/>
    <property type="project" value="UniProtKB-KW"/>
</dbReference>
<keyword evidence="8 12" id="KW-1133">Transmembrane helix</keyword>
<dbReference type="PANTHER" id="PTHR43386">
    <property type="entry name" value="OLIGOPEPTIDE TRANSPORT SYSTEM PERMEASE PROTEIN APPC"/>
    <property type="match status" value="1"/>
</dbReference>
<organism evidence="15 16">
    <name type="scientific">Corynebacterium uropygiale</name>
    <dbReference type="NCBI Taxonomy" id="1775911"/>
    <lineage>
        <taxon>Bacteria</taxon>
        <taxon>Bacillati</taxon>
        <taxon>Actinomycetota</taxon>
        <taxon>Actinomycetes</taxon>
        <taxon>Mycobacteriales</taxon>
        <taxon>Corynebacteriaceae</taxon>
        <taxon>Corynebacterium</taxon>
    </lineage>
</organism>
<evidence type="ECO:0000256" key="5">
    <source>
        <dbReference type="ARBA" id="ARBA00022692"/>
    </source>
</evidence>
<dbReference type="InterPro" id="IPR050366">
    <property type="entry name" value="BP-dependent_transpt_permease"/>
</dbReference>
<protein>
    <recommendedName>
        <fullName evidence="11">Oligopeptide transport system permease protein OppC</fullName>
    </recommendedName>
</protein>
<feature type="transmembrane region" description="Helical" evidence="12">
    <location>
        <begin position="183"/>
        <end position="205"/>
    </location>
</feature>
<dbReference type="InterPro" id="IPR035906">
    <property type="entry name" value="MetI-like_sf"/>
</dbReference>
<dbReference type="Gene3D" id="1.10.3720.10">
    <property type="entry name" value="MetI-like"/>
    <property type="match status" value="1"/>
</dbReference>
<dbReference type="Pfam" id="PF12911">
    <property type="entry name" value="OppC_N"/>
    <property type="match status" value="1"/>
</dbReference>
<feature type="compositionally biased region" description="Low complexity" evidence="13">
    <location>
        <begin position="36"/>
        <end position="46"/>
    </location>
</feature>
<name>A0A9X1QNB6_9CORY</name>
<evidence type="ECO:0000256" key="1">
    <source>
        <dbReference type="ARBA" id="ARBA00004429"/>
    </source>
</evidence>
<dbReference type="GO" id="GO:0005886">
    <property type="term" value="C:plasma membrane"/>
    <property type="evidence" value="ECO:0007669"/>
    <property type="project" value="UniProtKB-SubCell"/>
</dbReference>
<dbReference type="EMBL" id="JAKGSI010000002">
    <property type="protein sequence ID" value="MCF4006429.1"/>
    <property type="molecule type" value="Genomic_DNA"/>
</dbReference>
<keyword evidence="9 12" id="KW-0472">Membrane</keyword>
<feature type="region of interest" description="Disordered" evidence="13">
    <location>
        <begin position="1"/>
        <end position="71"/>
    </location>
</feature>
<feature type="transmembrane region" description="Helical" evidence="12">
    <location>
        <begin position="211"/>
        <end position="236"/>
    </location>
</feature>
<gene>
    <name evidence="15" type="ORF">L1O03_04430</name>
</gene>
<evidence type="ECO:0000256" key="11">
    <source>
        <dbReference type="ARBA" id="ARBA00072251"/>
    </source>
</evidence>
<evidence type="ECO:0000256" key="2">
    <source>
        <dbReference type="ARBA" id="ARBA00022448"/>
    </source>
</evidence>
<keyword evidence="2 12" id="KW-0813">Transport</keyword>
<evidence type="ECO:0000259" key="14">
    <source>
        <dbReference type="PROSITE" id="PS50928"/>
    </source>
</evidence>
<dbReference type="AlphaFoldDB" id="A0A9X1QNB6"/>
<feature type="transmembrane region" description="Helical" evidence="12">
    <location>
        <begin position="257"/>
        <end position="282"/>
    </location>
</feature>
<sequence length="354" mass="37864">MSDTGKNRASVHRTDLGRSASDDALGGGAIPNADLTTASQTSSQTSVAYPAEAGITSSPSPYRERKPGKKHMSRMTLYRRRFLRNKFAVAGLVIFVLLILLALIGPYATHWTYYEADFLALSDPPGPDHWFGTSESGNDLFAQATHGLGRSLIIAVLVSACVTFLSAVIGSAAALYRGAVEKVILTIIHFLLAIPTFLIIALLVADSGGDWKLLTVVLIAFGWFYPARVIWSLALSVRENDYVRAAKYMGVSRPRTIVRHIVPNIGSLLVIQLALSVVSTVMSETGLSFLGLGVKLPDVSLGTLLSQGAGQLESAPWMFWFPAGILTLLTVSMAFIADGLRDALDPNSNAGGKA</sequence>
<keyword evidence="5 12" id="KW-0812">Transmembrane</keyword>
<dbReference type="GO" id="GO:0015833">
    <property type="term" value="P:peptide transport"/>
    <property type="evidence" value="ECO:0007669"/>
    <property type="project" value="UniProtKB-KW"/>
</dbReference>
<feature type="transmembrane region" description="Helical" evidence="12">
    <location>
        <begin position="317"/>
        <end position="337"/>
    </location>
</feature>
<proteinExistence type="inferred from homology"/>
<evidence type="ECO:0000256" key="4">
    <source>
        <dbReference type="ARBA" id="ARBA00022519"/>
    </source>
</evidence>
<dbReference type="InterPro" id="IPR000515">
    <property type="entry name" value="MetI-like"/>
</dbReference>
<evidence type="ECO:0000256" key="8">
    <source>
        <dbReference type="ARBA" id="ARBA00022989"/>
    </source>
</evidence>
<accession>A0A9X1QNB6</accession>
<evidence type="ECO:0000256" key="13">
    <source>
        <dbReference type="SAM" id="MobiDB-lite"/>
    </source>
</evidence>
<dbReference type="GO" id="GO:0055085">
    <property type="term" value="P:transmembrane transport"/>
    <property type="evidence" value="ECO:0007669"/>
    <property type="project" value="InterPro"/>
</dbReference>
<dbReference type="Pfam" id="PF00528">
    <property type="entry name" value="BPD_transp_1"/>
    <property type="match status" value="1"/>
</dbReference>
<comment type="similarity">
    <text evidence="10">Belongs to the binding-protein-dependent transport system permease family. OppBC subfamily.</text>
</comment>
<dbReference type="PROSITE" id="PS50928">
    <property type="entry name" value="ABC_TM1"/>
    <property type="match status" value="1"/>
</dbReference>
<keyword evidence="16" id="KW-1185">Reference proteome</keyword>
<dbReference type="PANTHER" id="PTHR43386:SF2">
    <property type="entry name" value="OLIGOPEPTIDE TRANSPORT SYSTEM PERMEASE PROTEIN OPPC"/>
    <property type="match status" value="1"/>
</dbReference>
<evidence type="ECO:0000313" key="15">
    <source>
        <dbReference type="EMBL" id="MCF4006429.1"/>
    </source>
</evidence>
<keyword evidence="6" id="KW-0571">Peptide transport</keyword>
<evidence type="ECO:0000256" key="10">
    <source>
        <dbReference type="ARBA" id="ARBA00024202"/>
    </source>
</evidence>
<comment type="subcellular location">
    <subcellularLocation>
        <location evidence="1">Cell inner membrane</location>
        <topology evidence="1">Multi-pass membrane protein</topology>
    </subcellularLocation>
    <subcellularLocation>
        <location evidence="12">Cell membrane</location>
        <topology evidence="12">Multi-pass membrane protein</topology>
    </subcellularLocation>
</comment>
<keyword evidence="7" id="KW-0653">Protein transport</keyword>
<evidence type="ECO:0000256" key="9">
    <source>
        <dbReference type="ARBA" id="ARBA00023136"/>
    </source>
</evidence>
<keyword evidence="4" id="KW-0997">Cell inner membrane</keyword>
<feature type="transmembrane region" description="Helical" evidence="12">
    <location>
        <begin position="87"/>
        <end position="108"/>
    </location>
</feature>
<evidence type="ECO:0000256" key="3">
    <source>
        <dbReference type="ARBA" id="ARBA00022475"/>
    </source>
</evidence>
<evidence type="ECO:0000313" key="16">
    <source>
        <dbReference type="Proteomes" id="UP001139336"/>
    </source>
</evidence>